<evidence type="ECO:0000256" key="1">
    <source>
        <dbReference type="SAM" id="Phobius"/>
    </source>
</evidence>
<dbReference type="AlphaFoldDB" id="A0A0R3RNM2"/>
<feature type="signal peptide" evidence="2">
    <location>
        <begin position="1"/>
        <end position="18"/>
    </location>
</feature>
<accession>A0A0R3RNM2</accession>
<dbReference type="STRING" id="1147741.A0A0R3RNM2"/>
<feature type="transmembrane region" description="Helical" evidence="1">
    <location>
        <begin position="34"/>
        <end position="51"/>
    </location>
</feature>
<dbReference type="InterPro" id="IPR029485">
    <property type="entry name" value="CAT_C"/>
</dbReference>
<dbReference type="WBParaSite" id="EEL_0000308301-mRNA-1">
    <property type="protein sequence ID" value="EEL_0000308301-mRNA-1"/>
    <property type="gene ID" value="EEL_0000308301"/>
</dbReference>
<feature type="domain" description="Cationic amino acid transporter C-terminal" evidence="3">
    <location>
        <begin position="30"/>
        <end position="79"/>
    </location>
</feature>
<dbReference type="Pfam" id="PF13906">
    <property type="entry name" value="AA_permease_C"/>
    <property type="match status" value="1"/>
</dbReference>
<evidence type="ECO:0000313" key="4">
    <source>
        <dbReference type="Proteomes" id="UP000050640"/>
    </source>
</evidence>
<protein>
    <submittedName>
        <fullName evidence="5">AA_permease_C domain-containing protein</fullName>
    </submittedName>
</protein>
<evidence type="ECO:0000259" key="3">
    <source>
        <dbReference type="Pfam" id="PF13906"/>
    </source>
</evidence>
<organism evidence="4 5">
    <name type="scientific">Elaeophora elaphi</name>
    <dbReference type="NCBI Taxonomy" id="1147741"/>
    <lineage>
        <taxon>Eukaryota</taxon>
        <taxon>Metazoa</taxon>
        <taxon>Ecdysozoa</taxon>
        <taxon>Nematoda</taxon>
        <taxon>Chromadorea</taxon>
        <taxon>Rhabditida</taxon>
        <taxon>Spirurina</taxon>
        <taxon>Spiruromorpha</taxon>
        <taxon>Filarioidea</taxon>
        <taxon>Onchocercidae</taxon>
        <taxon>Elaeophora</taxon>
    </lineage>
</organism>
<reference evidence="5" key="1">
    <citation type="submission" date="2017-02" db="UniProtKB">
        <authorList>
            <consortium name="WormBaseParasite"/>
        </authorList>
    </citation>
    <scope>IDENTIFICATION</scope>
</reference>
<keyword evidence="1" id="KW-0472">Membrane</keyword>
<dbReference type="Gene3D" id="1.20.1740.10">
    <property type="entry name" value="Amino acid/polyamine transporter I"/>
    <property type="match status" value="1"/>
</dbReference>
<keyword evidence="4" id="KW-1185">Reference proteome</keyword>
<feature type="chain" id="PRO_5006447677" evidence="2">
    <location>
        <begin position="19"/>
        <end position="106"/>
    </location>
</feature>
<proteinExistence type="predicted"/>
<evidence type="ECO:0000256" key="2">
    <source>
        <dbReference type="SAM" id="SignalP"/>
    </source>
</evidence>
<name>A0A0R3RNM2_9BILA</name>
<sequence>MLLACIALGCLVVNTARQAVNPVNNERSCKTPAFPYLTLFVIFSTILIASITDYITIAGFIAWILIGLILYVLYGYRHSKEGCVPFNSYIITNSMIKDSSSTGIML</sequence>
<keyword evidence="1" id="KW-1133">Transmembrane helix</keyword>
<feature type="transmembrane region" description="Helical" evidence="1">
    <location>
        <begin position="58"/>
        <end position="76"/>
    </location>
</feature>
<keyword evidence="1" id="KW-0812">Transmembrane</keyword>
<keyword evidence="2" id="KW-0732">Signal</keyword>
<evidence type="ECO:0000313" key="5">
    <source>
        <dbReference type="WBParaSite" id="EEL_0000308301-mRNA-1"/>
    </source>
</evidence>
<dbReference type="Proteomes" id="UP000050640">
    <property type="component" value="Unplaced"/>
</dbReference>